<dbReference type="Proteomes" id="UP000326939">
    <property type="component" value="Chromosome 12"/>
</dbReference>
<keyword evidence="3" id="KW-1185">Reference proteome</keyword>
<dbReference type="Gene3D" id="3.20.80.10">
    <property type="entry name" value="Regulatory factor, effector binding domain"/>
    <property type="match status" value="1"/>
</dbReference>
<dbReference type="PANTHER" id="PTHR11220:SF1">
    <property type="entry name" value="HEME-BINDING PROTEIN 2"/>
    <property type="match status" value="1"/>
</dbReference>
<accession>A0A5N5KNU3</accession>
<dbReference type="Pfam" id="PF04832">
    <property type="entry name" value="SOUL"/>
    <property type="match status" value="1"/>
</dbReference>
<proteinExistence type="inferred from homology"/>
<dbReference type="InterPro" id="IPR006917">
    <property type="entry name" value="SOUL_heme-bd"/>
</dbReference>
<organism evidence="2 3">
    <name type="scientific">Salix brachista</name>
    <dbReference type="NCBI Taxonomy" id="2182728"/>
    <lineage>
        <taxon>Eukaryota</taxon>
        <taxon>Viridiplantae</taxon>
        <taxon>Streptophyta</taxon>
        <taxon>Embryophyta</taxon>
        <taxon>Tracheophyta</taxon>
        <taxon>Spermatophyta</taxon>
        <taxon>Magnoliopsida</taxon>
        <taxon>eudicotyledons</taxon>
        <taxon>Gunneridae</taxon>
        <taxon>Pentapetalae</taxon>
        <taxon>rosids</taxon>
        <taxon>fabids</taxon>
        <taxon>Malpighiales</taxon>
        <taxon>Salicaceae</taxon>
        <taxon>Saliceae</taxon>
        <taxon>Salix</taxon>
    </lineage>
</organism>
<name>A0A5N5KNU3_9ROSI</name>
<comment type="similarity">
    <text evidence="1">Belongs to the HEBP family.</text>
</comment>
<evidence type="ECO:0000313" key="3">
    <source>
        <dbReference type="Proteomes" id="UP000326939"/>
    </source>
</evidence>
<sequence length="109" mass="12031">MSAPVNEISFEKATLFGFQRFQGANLNYSRIAVTVPIVTSIVPGAGPFRSSAYVVRFYLPVKFQADPPVPIDVWNSHCVAVAMANVNSTASNYSYSNAQYDSPFQFIRN</sequence>
<dbReference type="PANTHER" id="PTHR11220">
    <property type="entry name" value="HEME-BINDING PROTEIN-RELATED"/>
    <property type="match status" value="1"/>
</dbReference>
<dbReference type="EMBL" id="VDCV01000012">
    <property type="protein sequence ID" value="KAB5532064.1"/>
    <property type="molecule type" value="Genomic_DNA"/>
</dbReference>
<evidence type="ECO:0000256" key="1">
    <source>
        <dbReference type="ARBA" id="ARBA00009817"/>
    </source>
</evidence>
<dbReference type="InterPro" id="IPR011256">
    <property type="entry name" value="Reg_factor_effector_dom_sf"/>
</dbReference>
<protein>
    <submittedName>
        <fullName evidence="2">Uncharacterized protein</fullName>
    </submittedName>
</protein>
<gene>
    <name evidence="2" type="ORF">DKX38_018734</name>
</gene>
<dbReference type="AlphaFoldDB" id="A0A5N5KNU3"/>
<comment type="caution">
    <text evidence="2">The sequence shown here is derived from an EMBL/GenBank/DDBJ whole genome shotgun (WGS) entry which is preliminary data.</text>
</comment>
<reference evidence="3" key="1">
    <citation type="journal article" date="2019" name="Gigascience">
        <title>De novo genome assembly of the endangered Acer yangbiense, a plant species with extremely small populations endemic to Yunnan Province, China.</title>
        <authorList>
            <person name="Yang J."/>
            <person name="Wariss H.M."/>
            <person name="Tao L."/>
            <person name="Zhang R."/>
            <person name="Yun Q."/>
            <person name="Hollingsworth P."/>
            <person name="Dao Z."/>
            <person name="Luo G."/>
            <person name="Guo H."/>
            <person name="Ma Y."/>
            <person name="Sun W."/>
        </authorList>
    </citation>
    <scope>NUCLEOTIDE SEQUENCE [LARGE SCALE GENOMIC DNA]</scope>
    <source>
        <strain evidence="3">cv. br00</strain>
    </source>
</reference>
<evidence type="ECO:0000313" key="2">
    <source>
        <dbReference type="EMBL" id="KAB5532064.1"/>
    </source>
</evidence>
<dbReference type="SUPFAM" id="SSF55136">
    <property type="entry name" value="Probable bacterial effector-binding domain"/>
    <property type="match status" value="1"/>
</dbReference>